<name>B4I8Q3_DROSE</name>
<keyword evidence="1" id="KW-0175">Coiled coil</keyword>
<feature type="coiled-coil region" evidence="1">
    <location>
        <begin position="93"/>
        <end position="120"/>
    </location>
</feature>
<dbReference type="HOGENOM" id="CLU_095822_0_0_1"/>
<accession>B4I8Q3</accession>
<dbReference type="Proteomes" id="UP000001292">
    <property type="component" value="Unassembled WGS sequence"/>
</dbReference>
<dbReference type="OMA" id="FCQGRNI"/>
<evidence type="ECO:0000313" key="2">
    <source>
        <dbReference type="EMBL" id="EDW56978.1"/>
    </source>
</evidence>
<reference evidence="2 3" key="1">
    <citation type="journal article" date="2007" name="Nature">
        <title>Evolution of genes and genomes on the Drosophila phylogeny.</title>
        <authorList>
            <consortium name="Drosophila 12 Genomes Consortium"/>
            <person name="Clark A.G."/>
            <person name="Eisen M.B."/>
            <person name="Smith D.R."/>
            <person name="Bergman C.M."/>
            <person name="Oliver B."/>
            <person name="Markow T.A."/>
            <person name="Kaufman T.C."/>
            <person name="Kellis M."/>
            <person name="Gelbart W."/>
            <person name="Iyer V.N."/>
            <person name="Pollard D.A."/>
            <person name="Sackton T.B."/>
            <person name="Larracuente A.M."/>
            <person name="Singh N.D."/>
            <person name="Abad J.P."/>
            <person name="Abt D.N."/>
            <person name="Adryan B."/>
            <person name="Aguade M."/>
            <person name="Akashi H."/>
            <person name="Anderson W.W."/>
            <person name="Aquadro C.F."/>
            <person name="Ardell D.H."/>
            <person name="Arguello R."/>
            <person name="Artieri C.G."/>
            <person name="Barbash D.A."/>
            <person name="Barker D."/>
            <person name="Barsanti P."/>
            <person name="Batterham P."/>
            <person name="Batzoglou S."/>
            <person name="Begun D."/>
            <person name="Bhutkar A."/>
            <person name="Blanco E."/>
            <person name="Bosak S.A."/>
            <person name="Bradley R.K."/>
            <person name="Brand A.D."/>
            <person name="Brent M.R."/>
            <person name="Brooks A.N."/>
            <person name="Brown R.H."/>
            <person name="Butlin R.K."/>
            <person name="Caggese C."/>
            <person name="Calvi B.R."/>
            <person name="Bernardo de Carvalho A."/>
            <person name="Caspi A."/>
            <person name="Castrezana S."/>
            <person name="Celniker S.E."/>
            <person name="Chang J.L."/>
            <person name="Chapple C."/>
            <person name="Chatterji S."/>
            <person name="Chinwalla A."/>
            <person name="Civetta A."/>
            <person name="Clifton S.W."/>
            <person name="Comeron J.M."/>
            <person name="Costello J.C."/>
            <person name="Coyne J.A."/>
            <person name="Daub J."/>
            <person name="David R.G."/>
            <person name="Delcher A.L."/>
            <person name="Delehaunty K."/>
            <person name="Do C.B."/>
            <person name="Ebling H."/>
            <person name="Edwards K."/>
            <person name="Eickbush T."/>
            <person name="Evans J.D."/>
            <person name="Filipski A."/>
            <person name="Findeiss S."/>
            <person name="Freyhult E."/>
            <person name="Fulton L."/>
            <person name="Fulton R."/>
            <person name="Garcia A.C."/>
            <person name="Gardiner A."/>
            <person name="Garfield D.A."/>
            <person name="Garvin B.E."/>
            <person name="Gibson G."/>
            <person name="Gilbert D."/>
            <person name="Gnerre S."/>
            <person name="Godfrey J."/>
            <person name="Good R."/>
            <person name="Gotea V."/>
            <person name="Gravely B."/>
            <person name="Greenberg A.J."/>
            <person name="Griffiths-Jones S."/>
            <person name="Gross S."/>
            <person name="Guigo R."/>
            <person name="Gustafson E.A."/>
            <person name="Haerty W."/>
            <person name="Hahn M.W."/>
            <person name="Halligan D.L."/>
            <person name="Halpern A.L."/>
            <person name="Halter G.M."/>
            <person name="Han M.V."/>
            <person name="Heger A."/>
            <person name="Hillier L."/>
            <person name="Hinrichs A.S."/>
            <person name="Holmes I."/>
            <person name="Hoskins R.A."/>
            <person name="Hubisz M.J."/>
            <person name="Hultmark D."/>
            <person name="Huntley M.A."/>
            <person name="Jaffe D.B."/>
            <person name="Jagadeeshan S."/>
            <person name="Jeck W.R."/>
            <person name="Johnson J."/>
            <person name="Jones C.D."/>
            <person name="Jordan W.C."/>
            <person name="Karpen G.H."/>
            <person name="Kataoka E."/>
            <person name="Keightley P.D."/>
            <person name="Kheradpour P."/>
            <person name="Kirkness E.F."/>
            <person name="Koerich L.B."/>
            <person name="Kristiansen K."/>
            <person name="Kudrna D."/>
            <person name="Kulathinal R.J."/>
            <person name="Kumar S."/>
            <person name="Kwok R."/>
            <person name="Lander E."/>
            <person name="Langley C.H."/>
            <person name="Lapoint R."/>
            <person name="Lazzaro B.P."/>
            <person name="Lee S.J."/>
            <person name="Levesque L."/>
            <person name="Li R."/>
            <person name="Lin C.F."/>
            <person name="Lin M.F."/>
            <person name="Lindblad-Toh K."/>
            <person name="Llopart A."/>
            <person name="Long M."/>
            <person name="Low L."/>
            <person name="Lozovsky E."/>
            <person name="Lu J."/>
            <person name="Luo M."/>
            <person name="Machado C.A."/>
            <person name="Makalowski W."/>
            <person name="Marzo M."/>
            <person name="Matsuda M."/>
            <person name="Matzkin L."/>
            <person name="McAllister B."/>
            <person name="McBride C.S."/>
            <person name="McKernan B."/>
            <person name="McKernan K."/>
            <person name="Mendez-Lago M."/>
            <person name="Minx P."/>
            <person name="Mollenhauer M.U."/>
            <person name="Montooth K."/>
            <person name="Mount S.M."/>
            <person name="Mu X."/>
            <person name="Myers E."/>
            <person name="Negre B."/>
            <person name="Newfeld S."/>
            <person name="Nielsen R."/>
            <person name="Noor M.A."/>
            <person name="O'Grady P."/>
            <person name="Pachter L."/>
            <person name="Papaceit M."/>
            <person name="Parisi M.J."/>
            <person name="Parisi M."/>
            <person name="Parts L."/>
            <person name="Pedersen J.S."/>
            <person name="Pesole G."/>
            <person name="Phillippy A.M."/>
            <person name="Ponting C.P."/>
            <person name="Pop M."/>
            <person name="Porcelli D."/>
            <person name="Powell J.R."/>
            <person name="Prohaska S."/>
            <person name="Pruitt K."/>
            <person name="Puig M."/>
            <person name="Quesneville H."/>
            <person name="Ram K.R."/>
            <person name="Rand D."/>
            <person name="Rasmussen M.D."/>
            <person name="Reed L.K."/>
            <person name="Reenan R."/>
            <person name="Reily A."/>
            <person name="Remington K.A."/>
            <person name="Rieger T.T."/>
            <person name="Ritchie M.G."/>
            <person name="Robin C."/>
            <person name="Rogers Y.H."/>
            <person name="Rohde C."/>
            <person name="Rozas J."/>
            <person name="Rubenfield M.J."/>
            <person name="Ruiz A."/>
            <person name="Russo S."/>
            <person name="Salzberg S.L."/>
            <person name="Sanchez-Gracia A."/>
            <person name="Saranga D.J."/>
            <person name="Sato H."/>
            <person name="Schaeffer S.W."/>
            <person name="Schatz M.C."/>
            <person name="Schlenke T."/>
            <person name="Schwartz R."/>
            <person name="Segarra C."/>
            <person name="Singh R.S."/>
            <person name="Sirot L."/>
            <person name="Sirota M."/>
            <person name="Sisneros N.B."/>
            <person name="Smith C.D."/>
            <person name="Smith T.F."/>
            <person name="Spieth J."/>
            <person name="Stage D.E."/>
            <person name="Stark A."/>
            <person name="Stephan W."/>
            <person name="Strausberg R.L."/>
            <person name="Strempel S."/>
            <person name="Sturgill D."/>
            <person name="Sutton G."/>
            <person name="Sutton G.G."/>
            <person name="Tao W."/>
            <person name="Teichmann S."/>
            <person name="Tobari Y.N."/>
            <person name="Tomimura Y."/>
            <person name="Tsolas J.M."/>
            <person name="Valente V.L."/>
            <person name="Venter E."/>
            <person name="Venter J.C."/>
            <person name="Vicario S."/>
            <person name="Vieira F.G."/>
            <person name="Vilella A.J."/>
            <person name="Villasante A."/>
            <person name="Walenz B."/>
            <person name="Wang J."/>
            <person name="Wasserman M."/>
            <person name="Watts T."/>
            <person name="Wilson D."/>
            <person name="Wilson R.K."/>
            <person name="Wing R.A."/>
            <person name="Wolfner M.F."/>
            <person name="Wong A."/>
            <person name="Wong G.K."/>
            <person name="Wu C.I."/>
            <person name="Wu G."/>
            <person name="Yamamoto D."/>
            <person name="Yang H.P."/>
            <person name="Yang S.P."/>
            <person name="Yorke J.A."/>
            <person name="Yoshida K."/>
            <person name="Zdobnov E."/>
            <person name="Zhang P."/>
            <person name="Zhang Y."/>
            <person name="Zimin A.V."/>
            <person name="Baldwin J."/>
            <person name="Abdouelleil A."/>
            <person name="Abdulkadir J."/>
            <person name="Abebe A."/>
            <person name="Abera B."/>
            <person name="Abreu J."/>
            <person name="Acer S.C."/>
            <person name="Aftuck L."/>
            <person name="Alexander A."/>
            <person name="An P."/>
            <person name="Anderson E."/>
            <person name="Anderson S."/>
            <person name="Arachi H."/>
            <person name="Azer M."/>
            <person name="Bachantsang P."/>
            <person name="Barry A."/>
            <person name="Bayul T."/>
            <person name="Berlin A."/>
            <person name="Bessette D."/>
            <person name="Bloom T."/>
            <person name="Blye J."/>
            <person name="Boguslavskiy L."/>
            <person name="Bonnet C."/>
            <person name="Boukhgalter B."/>
            <person name="Bourzgui I."/>
            <person name="Brown A."/>
            <person name="Cahill P."/>
            <person name="Channer S."/>
            <person name="Cheshatsang Y."/>
            <person name="Chuda L."/>
            <person name="Citroen M."/>
            <person name="Collymore A."/>
            <person name="Cooke P."/>
            <person name="Costello M."/>
            <person name="D'Aco K."/>
            <person name="Daza R."/>
            <person name="De Haan G."/>
            <person name="DeGray S."/>
            <person name="DeMaso C."/>
            <person name="Dhargay N."/>
            <person name="Dooley K."/>
            <person name="Dooley E."/>
            <person name="Doricent M."/>
            <person name="Dorje P."/>
            <person name="Dorjee K."/>
            <person name="Dupes A."/>
            <person name="Elong R."/>
            <person name="Falk J."/>
            <person name="Farina A."/>
            <person name="Faro S."/>
            <person name="Ferguson D."/>
            <person name="Fisher S."/>
            <person name="Foley C.D."/>
            <person name="Franke A."/>
            <person name="Friedrich D."/>
            <person name="Gadbois L."/>
            <person name="Gearin G."/>
            <person name="Gearin C.R."/>
            <person name="Giannoukos G."/>
            <person name="Goode T."/>
            <person name="Graham J."/>
            <person name="Grandbois E."/>
            <person name="Grewal S."/>
            <person name="Gyaltsen K."/>
            <person name="Hafez N."/>
            <person name="Hagos B."/>
            <person name="Hall J."/>
            <person name="Henson C."/>
            <person name="Hollinger A."/>
            <person name="Honan T."/>
            <person name="Huard M.D."/>
            <person name="Hughes L."/>
            <person name="Hurhula B."/>
            <person name="Husby M.E."/>
            <person name="Kamat A."/>
            <person name="Kanga B."/>
            <person name="Kashin S."/>
            <person name="Khazanovich D."/>
            <person name="Kisner P."/>
            <person name="Lance K."/>
            <person name="Lara M."/>
            <person name="Lee W."/>
            <person name="Lennon N."/>
            <person name="Letendre F."/>
            <person name="LeVine R."/>
            <person name="Lipovsky A."/>
            <person name="Liu X."/>
            <person name="Liu J."/>
            <person name="Liu S."/>
            <person name="Lokyitsang T."/>
            <person name="Lokyitsang Y."/>
            <person name="Lubonja R."/>
            <person name="Lui A."/>
            <person name="MacDonald P."/>
            <person name="Magnisalis V."/>
            <person name="Maru K."/>
            <person name="Matthews C."/>
            <person name="McCusker W."/>
            <person name="McDonough S."/>
            <person name="Mehta T."/>
            <person name="Meldrim J."/>
            <person name="Meneus L."/>
            <person name="Mihai O."/>
            <person name="Mihalev A."/>
            <person name="Mihova T."/>
            <person name="Mittelman R."/>
            <person name="Mlenga V."/>
            <person name="Montmayeur A."/>
            <person name="Mulrain L."/>
            <person name="Navidi A."/>
            <person name="Naylor J."/>
            <person name="Negash T."/>
            <person name="Nguyen T."/>
            <person name="Nguyen N."/>
            <person name="Nicol R."/>
            <person name="Norbu C."/>
            <person name="Norbu N."/>
            <person name="Novod N."/>
            <person name="O'Neill B."/>
            <person name="Osman S."/>
            <person name="Markiewicz E."/>
            <person name="Oyono O.L."/>
            <person name="Patti C."/>
            <person name="Phunkhang P."/>
            <person name="Pierre F."/>
            <person name="Priest M."/>
            <person name="Raghuraman S."/>
            <person name="Rege F."/>
            <person name="Reyes R."/>
            <person name="Rise C."/>
            <person name="Rogov P."/>
            <person name="Ross K."/>
            <person name="Ryan E."/>
            <person name="Settipalli S."/>
            <person name="Shea T."/>
            <person name="Sherpa N."/>
            <person name="Shi L."/>
            <person name="Shih D."/>
            <person name="Sparrow T."/>
            <person name="Spaulding J."/>
            <person name="Stalker J."/>
            <person name="Stange-Thomann N."/>
            <person name="Stavropoulos S."/>
            <person name="Stone C."/>
            <person name="Strader C."/>
            <person name="Tesfaye S."/>
            <person name="Thomson T."/>
            <person name="Thoulutsang Y."/>
            <person name="Thoulutsang D."/>
            <person name="Topham K."/>
            <person name="Topping I."/>
            <person name="Tsamla T."/>
            <person name="Vassiliev H."/>
            <person name="Vo A."/>
            <person name="Wangchuk T."/>
            <person name="Wangdi T."/>
            <person name="Weiand M."/>
            <person name="Wilkinson J."/>
            <person name="Wilson A."/>
            <person name="Yadav S."/>
            <person name="Young G."/>
            <person name="Yu Q."/>
            <person name="Zembek L."/>
            <person name="Zhong D."/>
            <person name="Zimmer A."/>
            <person name="Zwirko Z."/>
            <person name="Jaffe D.B."/>
            <person name="Alvarez P."/>
            <person name="Brockman W."/>
            <person name="Butler J."/>
            <person name="Chin C."/>
            <person name="Gnerre S."/>
            <person name="Grabherr M."/>
            <person name="Kleber M."/>
            <person name="Mauceli E."/>
            <person name="MacCallum I."/>
        </authorList>
    </citation>
    <scope>NUCLEOTIDE SEQUENCE [LARGE SCALE GENOMIC DNA]</scope>
    <source>
        <strain evidence="3">Rob3c / Tucson 14021-0248.25</strain>
    </source>
</reference>
<organism evidence="3">
    <name type="scientific">Drosophila sechellia</name>
    <name type="common">Fruit fly</name>
    <dbReference type="NCBI Taxonomy" id="7238"/>
    <lineage>
        <taxon>Eukaryota</taxon>
        <taxon>Metazoa</taxon>
        <taxon>Ecdysozoa</taxon>
        <taxon>Arthropoda</taxon>
        <taxon>Hexapoda</taxon>
        <taxon>Insecta</taxon>
        <taxon>Pterygota</taxon>
        <taxon>Neoptera</taxon>
        <taxon>Endopterygota</taxon>
        <taxon>Diptera</taxon>
        <taxon>Brachycera</taxon>
        <taxon>Muscomorpha</taxon>
        <taxon>Ephydroidea</taxon>
        <taxon>Drosophilidae</taxon>
        <taxon>Drosophila</taxon>
        <taxon>Sophophora</taxon>
    </lineage>
</organism>
<protein>
    <submittedName>
        <fullName evidence="2">GM15528</fullName>
    </submittedName>
</protein>
<dbReference type="PhylomeDB" id="B4I8Q3"/>
<feature type="coiled-coil region" evidence="1">
    <location>
        <begin position="194"/>
        <end position="224"/>
    </location>
</feature>
<evidence type="ECO:0000313" key="3">
    <source>
        <dbReference type="Proteomes" id="UP000001292"/>
    </source>
</evidence>
<sequence>MFPVARILGSTSCNRLFQPQVRCREIVCWPSNELHRNLPRHRNFCQGRNIFHPRSNNILNKFPVKRQFTDKFSEKGRGEELNYVLKLASEQFMKIKKNRVKEIANDIVKLKEEIKLLESKTSHKSRKQKENLLKELKALKDFYYSKFQIISTSFGALRKDTMLKVVEKLFQLLRPRMCQFSQSNKNISKHLFKKARAEENIHFLKLQREQLKSLREKILSQKNEVTTKIIKVDKQIQSLEKSNTEGSQMNHKQN</sequence>
<proteinExistence type="predicted"/>
<evidence type="ECO:0000256" key="1">
    <source>
        <dbReference type="SAM" id="Coils"/>
    </source>
</evidence>
<gene>
    <name evidence="2" type="primary">Dsec\GM15528</name>
    <name evidence="2" type="ORF">Dsec_GM15528</name>
</gene>
<keyword evidence="3" id="KW-1185">Reference proteome</keyword>
<dbReference type="AlphaFoldDB" id="B4I8Q3"/>
<dbReference type="EMBL" id="CH480824">
    <property type="protein sequence ID" value="EDW56978.1"/>
    <property type="molecule type" value="Genomic_DNA"/>
</dbReference>